<evidence type="ECO:0000313" key="3">
    <source>
        <dbReference type="Proteomes" id="UP001221757"/>
    </source>
</evidence>
<keyword evidence="3" id="KW-1185">Reference proteome</keyword>
<dbReference type="Proteomes" id="UP001221757">
    <property type="component" value="Unassembled WGS sequence"/>
</dbReference>
<sequence length="223" mass="25114">MAPVPFDADQASNLTSGLTSVLSCLLPVLALLYIGGVFWTLDYARRIRNPLEKMVSSESRRYTPIAYALVVITSLVAIAIPSWILLQYTLQQNYPNIEARTAMRLVLFTACWTSVTAATFTILFVHPAWSRHPISSVGTQSIWILLTWTFWIASAALLNSAIPRLFNEDTCRQLIYCGHMRAVFVISVFEIVVFTAGMTTMVWLAWRCARDVWYPSPTRSQAV</sequence>
<feature type="transmembrane region" description="Helical" evidence="1">
    <location>
        <begin position="182"/>
        <end position="206"/>
    </location>
</feature>
<organism evidence="2 3">
    <name type="scientific">Mycena rosella</name>
    <name type="common">Pink bonnet</name>
    <name type="synonym">Agaricus rosellus</name>
    <dbReference type="NCBI Taxonomy" id="1033263"/>
    <lineage>
        <taxon>Eukaryota</taxon>
        <taxon>Fungi</taxon>
        <taxon>Dikarya</taxon>
        <taxon>Basidiomycota</taxon>
        <taxon>Agaricomycotina</taxon>
        <taxon>Agaricomycetes</taxon>
        <taxon>Agaricomycetidae</taxon>
        <taxon>Agaricales</taxon>
        <taxon>Marasmiineae</taxon>
        <taxon>Mycenaceae</taxon>
        <taxon>Mycena</taxon>
    </lineage>
</organism>
<dbReference type="AlphaFoldDB" id="A0AAD7D8T1"/>
<evidence type="ECO:0000313" key="2">
    <source>
        <dbReference type="EMBL" id="KAJ7683704.1"/>
    </source>
</evidence>
<protein>
    <submittedName>
        <fullName evidence="2">Uncharacterized protein</fullName>
    </submittedName>
</protein>
<keyword evidence="1" id="KW-0472">Membrane</keyword>
<keyword evidence="1" id="KW-0812">Transmembrane</keyword>
<feature type="transmembrane region" description="Helical" evidence="1">
    <location>
        <begin position="65"/>
        <end position="85"/>
    </location>
</feature>
<feature type="transmembrane region" description="Helical" evidence="1">
    <location>
        <begin position="20"/>
        <end position="44"/>
    </location>
</feature>
<proteinExistence type="predicted"/>
<evidence type="ECO:0000256" key="1">
    <source>
        <dbReference type="SAM" id="Phobius"/>
    </source>
</evidence>
<feature type="transmembrane region" description="Helical" evidence="1">
    <location>
        <begin position="105"/>
        <end position="129"/>
    </location>
</feature>
<comment type="caution">
    <text evidence="2">The sequence shown here is derived from an EMBL/GenBank/DDBJ whole genome shotgun (WGS) entry which is preliminary data.</text>
</comment>
<keyword evidence="1" id="KW-1133">Transmembrane helix</keyword>
<name>A0AAD7D8T1_MYCRO</name>
<accession>A0AAD7D8T1</accession>
<gene>
    <name evidence="2" type="ORF">B0H17DRAFT_1137627</name>
</gene>
<reference evidence="2" key="1">
    <citation type="submission" date="2023-03" db="EMBL/GenBank/DDBJ databases">
        <title>Massive genome expansion in bonnet fungi (Mycena s.s.) driven by repeated elements and novel gene families across ecological guilds.</title>
        <authorList>
            <consortium name="Lawrence Berkeley National Laboratory"/>
            <person name="Harder C.B."/>
            <person name="Miyauchi S."/>
            <person name="Viragh M."/>
            <person name="Kuo A."/>
            <person name="Thoen E."/>
            <person name="Andreopoulos B."/>
            <person name="Lu D."/>
            <person name="Skrede I."/>
            <person name="Drula E."/>
            <person name="Henrissat B."/>
            <person name="Morin E."/>
            <person name="Kohler A."/>
            <person name="Barry K."/>
            <person name="LaButti K."/>
            <person name="Morin E."/>
            <person name="Salamov A."/>
            <person name="Lipzen A."/>
            <person name="Mereny Z."/>
            <person name="Hegedus B."/>
            <person name="Baldrian P."/>
            <person name="Stursova M."/>
            <person name="Weitz H."/>
            <person name="Taylor A."/>
            <person name="Grigoriev I.V."/>
            <person name="Nagy L.G."/>
            <person name="Martin F."/>
            <person name="Kauserud H."/>
        </authorList>
    </citation>
    <scope>NUCLEOTIDE SEQUENCE</scope>
    <source>
        <strain evidence="2">CBHHK067</strain>
    </source>
</reference>
<dbReference type="EMBL" id="JARKIE010000106">
    <property type="protein sequence ID" value="KAJ7683704.1"/>
    <property type="molecule type" value="Genomic_DNA"/>
</dbReference>
<feature type="transmembrane region" description="Helical" evidence="1">
    <location>
        <begin position="141"/>
        <end position="162"/>
    </location>
</feature>